<dbReference type="HOGENOM" id="CLU_2479122_0_0_5"/>
<dbReference type="RefSeq" id="WP_023787175.1">
    <property type="nucleotide sequence ID" value="NC_022997.1"/>
</dbReference>
<gene>
    <name evidence="1" type="ORF">W911_09020</name>
</gene>
<dbReference type="Proteomes" id="UP000018542">
    <property type="component" value="Chromosome"/>
</dbReference>
<dbReference type="KEGG" id="hni:W911_09020"/>
<accession>V5SJ67</accession>
<proteinExistence type="predicted"/>
<reference evidence="1 2" key="1">
    <citation type="journal article" date="2014" name="Genome Announc.">
        <title>Complete Genome Sequence of Hyphomicrobium nitrativorans Strain NL23, a Denitrifying Bacterium Isolated from Biofilm of a Methanol-Fed Denitrification System Treating Seawater at the Montreal Biodome.</title>
        <authorList>
            <person name="Martineau C."/>
            <person name="Villeneuve C."/>
            <person name="Mauffrey F."/>
            <person name="Villemur R."/>
        </authorList>
    </citation>
    <scope>NUCLEOTIDE SEQUENCE [LARGE SCALE GENOMIC DNA]</scope>
    <source>
        <strain evidence="1">NL23</strain>
    </source>
</reference>
<sequence length="87" mass="9549">MTEAVLKISDGPDKPALQWALVYPGREPVHFRIGDEPVDADIDEMIEHADGWSFDLKGRLSSGPRKGVPFYGTYSVASRSGSLTLSR</sequence>
<name>V5SJ67_9HYPH</name>
<dbReference type="OrthoDB" id="7933257at2"/>
<dbReference type="AlphaFoldDB" id="V5SJ67"/>
<dbReference type="EMBL" id="CP006912">
    <property type="protein sequence ID" value="AHB50135.1"/>
    <property type="molecule type" value="Genomic_DNA"/>
</dbReference>
<organism evidence="1 2">
    <name type="scientific">Hyphomicrobium nitrativorans NL23</name>
    <dbReference type="NCBI Taxonomy" id="1029756"/>
    <lineage>
        <taxon>Bacteria</taxon>
        <taxon>Pseudomonadati</taxon>
        <taxon>Pseudomonadota</taxon>
        <taxon>Alphaproteobacteria</taxon>
        <taxon>Hyphomicrobiales</taxon>
        <taxon>Hyphomicrobiaceae</taxon>
        <taxon>Hyphomicrobium</taxon>
    </lineage>
</organism>
<keyword evidence="2" id="KW-1185">Reference proteome</keyword>
<dbReference type="PATRIC" id="fig|1029756.8.peg.1879"/>
<evidence type="ECO:0000313" key="2">
    <source>
        <dbReference type="Proteomes" id="UP000018542"/>
    </source>
</evidence>
<protein>
    <submittedName>
        <fullName evidence="1">Uncharacterized protein</fullName>
    </submittedName>
</protein>
<evidence type="ECO:0000313" key="1">
    <source>
        <dbReference type="EMBL" id="AHB50135.1"/>
    </source>
</evidence>